<dbReference type="EMBL" id="CP000282">
    <property type="protein sequence ID" value="ABD82734.1"/>
    <property type="molecule type" value="Genomic_DNA"/>
</dbReference>
<reference evidence="3 4" key="1">
    <citation type="journal article" date="2008" name="PLoS Genet.">
        <title>Complete genome sequence of the complex carbohydrate-degrading marine bacterium, Saccharophagus degradans strain 2-40 T.</title>
        <authorList>
            <person name="Weiner R.M."/>
            <person name="Taylor L.E.II."/>
            <person name="Henrissat B."/>
            <person name="Hauser L."/>
            <person name="Land M."/>
            <person name="Coutinho P.M."/>
            <person name="Rancurel C."/>
            <person name="Saunders E.H."/>
            <person name="Longmire A.G."/>
            <person name="Zhang H."/>
            <person name="Bayer E.A."/>
            <person name="Gilbert H.J."/>
            <person name="Larimer F."/>
            <person name="Zhulin I.B."/>
            <person name="Ekborg N.A."/>
            <person name="Lamed R."/>
            <person name="Richardson P.M."/>
            <person name="Borovok I."/>
            <person name="Hutcheson S."/>
        </authorList>
    </citation>
    <scope>NUCLEOTIDE SEQUENCE [LARGE SCALE GENOMIC DNA]</scope>
    <source>
        <strain evidence="4">2-40 / ATCC 43961 / DSM 17024</strain>
    </source>
</reference>
<protein>
    <submittedName>
        <fullName evidence="3">PspA/IM30</fullName>
    </submittedName>
</protein>
<keyword evidence="4" id="KW-1185">Reference proteome</keyword>
<dbReference type="Pfam" id="PF04012">
    <property type="entry name" value="PspA_IM30"/>
    <property type="match status" value="1"/>
</dbReference>
<dbReference type="KEGG" id="sde:Sde_3479"/>
<evidence type="ECO:0000313" key="3">
    <source>
        <dbReference type="EMBL" id="ABD82734.1"/>
    </source>
</evidence>
<keyword evidence="2" id="KW-0175">Coiled coil</keyword>
<feature type="coiled-coil region" evidence="2">
    <location>
        <begin position="89"/>
        <end position="144"/>
    </location>
</feature>
<evidence type="ECO:0000256" key="1">
    <source>
        <dbReference type="ARBA" id="ARBA00043985"/>
    </source>
</evidence>
<evidence type="ECO:0000256" key="2">
    <source>
        <dbReference type="SAM" id="Coils"/>
    </source>
</evidence>
<gene>
    <name evidence="3" type="ordered locus">Sde_3479</name>
</gene>
<accession>Q21EZ5</accession>
<dbReference type="eggNOG" id="COG1842">
    <property type="taxonomic scope" value="Bacteria"/>
</dbReference>
<dbReference type="OrthoDB" id="8844617at2"/>
<dbReference type="HOGENOM" id="CLU_102201_0_1_6"/>
<evidence type="ECO:0000313" key="4">
    <source>
        <dbReference type="Proteomes" id="UP000001947"/>
    </source>
</evidence>
<dbReference type="PANTHER" id="PTHR31088:SF9">
    <property type="entry name" value="PHAGE SHOCK PROTEIN A"/>
    <property type="match status" value="1"/>
</dbReference>
<dbReference type="RefSeq" id="WP_011469949.1">
    <property type="nucleotide sequence ID" value="NC_007912.1"/>
</dbReference>
<dbReference type="PANTHER" id="PTHR31088">
    <property type="entry name" value="MEMBRANE-ASSOCIATED PROTEIN VIPP1, CHLOROPLASTIC"/>
    <property type="match status" value="1"/>
</dbReference>
<dbReference type="InterPro" id="IPR007157">
    <property type="entry name" value="PspA_VIPP1"/>
</dbReference>
<comment type="similarity">
    <text evidence="1">Belongs to the PspA/Vipp/IM30 family.</text>
</comment>
<dbReference type="AlphaFoldDB" id="Q21EZ5"/>
<dbReference type="GeneID" id="98615094"/>
<dbReference type="Proteomes" id="UP000001947">
    <property type="component" value="Chromosome"/>
</dbReference>
<dbReference type="STRING" id="203122.Sde_3479"/>
<name>Q21EZ5_SACD2</name>
<proteinExistence type="inferred from homology"/>
<organism evidence="3 4">
    <name type="scientific">Saccharophagus degradans (strain 2-40 / ATCC 43961 / DSM 17024)</name>
    <dbReference type="NCBI Taxonomy" id="203122"/>
    <lineage>
        <taxon>Bacteria</taxon>
        <taxon>Pseudomonadati</taxon>
        <taxon>Pseudomonadota</taxon>
        <taxon>Gammaproteobacteria</taxon>
        <taxon>Cellvibrionales</taxon>
        <taxon>Cellvibrionaceae</taxon>
        <taxon>Saccharophagus</taxon>
    </lineage>
</organism>
<sequence>MNIWSKMVTALRGGVNEAGELIVDSQALRILDQEVRDATAELKHSKDGLTTILARQKLAEEKASSIGESIAEYEGYAVKAMEKGDDALALEVAEKIADLENQLDTEKKSAAQFAASANDLRKAILAAEQNIKRIKQQIDTVKATENVQRAQVAVAERHNGSNSKLRTAMDSLDRIKEKQALKSAQIKAAAELAEDSREDSLQDKLEKAGIAASGARAQDVLDRLKNKKS</sequence>